<dbReference type="EMBL" id="UOES01000572">
    <property type="protein sequence ID" value="VAW29451.1"/>
    <property type="molecule type" value="Genomic_DNA"/>
</dbReference>
<dbReference type="AlphaFoldDB" id="A0A3B0UEJ9"/>
<evidence type="ECO:0000313" key="2">
    <source>
        <dbReference type="EMBL" id="VAW29451.1"/>
    </source>
</evidence>
<reference evidence="2" key="1">
    <citation type="submission" date="2018-06" db="EMBL/GenBank/DDBJ databases">
        <authorList>
            <person name="Zhirakovskaya E."/>
        </authorList>
    </citation>
    <scope>NUCLEOTIDE SEQUENCE</scope>
</reference>
<evidence type="ECO:0000259" key="1">
    <source>
        <dbReference type="Pfam" id="PF13635"/>
    </source>
</evidence>
<protein>
    <submittedName>
        <fullName evidence="2">Prokaryotic ATPase</fullName>
    </submittedName>
</protein>
<dbReference type="Pfam" id="PF13635">
    <property type="entry name" value="DUF4143"/>
    <property type="match status" value="1"/>
</dbReference>
<organism evidence="2">
    <name type="scientific">hydrothermal vent metagenome</name>
    <dbReference type="NCBI Taxonomy" id="652676"/>
    <lineage>
        <taxon>unclassified sequences</taxon>
        <taxon>metagenomes</taxon>
        <taxon>ecological metagenomes</taxon>
    </lineage>
</organism>
<sequence length="265" mass="31375">MANEINEPLTGRKWEYKLFPLSFEEMVNHHGLLAEKRLLTHRLIYGYYPDVVLANGNEKEVLKQLSDSYLYKDLLSWNQIKKSDKLVRLLQALAYQLGNQVSYNELSNLVGLDNETIESYIQLLEQTYIIFRLGTYRRNLRTELKKSRKIYFYDNGIRNALIANFQQADLRQDMGALWENFMVSERMKHNAYHKNWVNRYFWRTTAQQEVDYLEEGNGQLWATEFKWSTHTKGRITKAFTNAYPKAITQIISPNNFEEFVMGDLA</sequence>
<accession>A0A3B0UEJ9</accession>
<feature type="domain" description="DUF4143" evidence="1">
    <location>
        <begin position="72"/>
        <end position="228"/>
    </location>
</feature>
<dbReference type="PANTHER" id="PTHR43566:SF1">
    <property type="entry name" value="AAA+ ATPASE DOMAIN-CONTAINING PROTEIN"/>
    <property type="match status" value="1"/>
</dbReference>
<gene>
    <name evidence="2" type="ORF">MNBD_BACTEROID06-1220</name>
</gene>
<dbReference type="InterPro" id="IPR025420">
    <property type="entry name" value="DUF4143"/>
</dbReference>
<dbReference type="PANTHER" id="PTHR43566">
    <property type="entry name" value="CONSERVED PROTEIN"/>
    <property type="match status" value="1"/>
</dbReference>
<proteinExistence type="predicted"/>
<name>A0A3B0UEJ9_9ZZZZ</name>